<keyword evidence="1" id="KW-0812">Transmembrane</keyword>
<gene>
    <name evidence="2" type="ordered locus">FraEuI1c_2457</name>
</gene>
<accession>E3J2H7</accession>
<dbReference type="EMBL" id="CP002299">
    <property type="protein sequence ID" value="ADP80491.1"/>
    <property type="molecule type" value="Genomic_DNA"/>
</dbReference>
<dbReference type="Proteomes" id="UP000002484">
    <property type="component" value="Chromosome"/>
</dbReference>
<sequence>MAETERSGSRRAETACFLVIFISLESVAILFVEDGDSLWQDFVAAFVVAVIARTVTWLAFGRRRRARP</sequence>
<feature type="transmembrane region" description="Helical" evidence="1">
    <location>
        <begin position="12"/>
        <end position="32"/>
    </location>
</feature>
<dbReference type="RefSeq" id="WP_013423609.1">
    <property type="nucleotide sequence ID" value="NC_014666.1"/>
</dbReference>
<keyword evidence="1" id="KW-1133">Transmembrane helix</keyword>
<dbReference type="InParanoid" id="E3J2H7"/>
<evidence type="ECO:0000256" key="1">
    <source>
        <dbReference type="SAM" id="Phobius"/>
    </source>
</evidence>
<evidence type="ECO:0000313" key="2">
    <source>
        <dbReference type="EMBL" id="ADP80491.1"/>
    </source>
</evidence>
<keyword evidence="1" id="KW-0472">Membrane</keyword>
<dbReference type="AlphaFoldDB" id="E3J2H7"/>
<proteinExistence type="predicted"/>
<reference evidence="2 3" key="1">
    <citation type="submission" date="2010-10" db="EMBL/GenBank/DDBJ databases">
        <title>Complete sequence of Frankia sp. EuI1c.</title>
        <authorList>
            <consortium name="US DOE Joint Genome Institute"/>
            <person name="Lucas S."/>
            <person name="Copeland A."/>
            <person name="Lapidus A."/>
            <person name="Cheng J.-F."/>
            <person name="Bruce D."/>
            <person name="Goodwin L."/>
            <person name="Pitluck S."/>
            <person name="Chertkov O."/>
            <person name="Detter J.C."/>
            <person name="Han C."/>
            <person name="Tapia R."/>
            <person name="Land M."/>
            <person name="Hauser L."/>
            <person name="Jeffries C."/>
            <person name="Kyrpides N."/>
            <person name="Ivanova N."/>
            <person name="Mikhailova N."/>
            <person name="Beauchemin N."/>
            <person name="Sen A."/>
            <person name="Sur S.A."/>
            <person name="Gtari M."/>
            <person name="Wall L."/>
            <person name="Tisa L."/>
            <person name="Woyke T."/>
        </authorList>
    </citation>
    <scope>NUCLEOTIDE SEQUENCE [LARGE SCALE GENOMIC DNA]</scope>
    <source>
        <strain evidence="3">DSM 45817 / CECT 9037 / EuI1c</strain>
    </source>
</reference>
<keyword evidence="3" id="KW-1185">Reference proteome</keyword>
<dbReference type="KEGG" id="fri:FraEuI1c_2457"/>
<organism evidence="2 3">
    <name type="scientific">Pseudofrankia inefficax (strain DSM 45817 / CECT 9037 / DDB 130130 / EuI1c)</name>
    <name type="common">Frankia inefficax</name>
    <dbReference type="NCBI Taxonomy" id="298654"/>
    <lineage>
        <taxon>Bacteria</taxon>
        <taxon>Bacillati</taxon>
        <taxon>Actinomycetota</taxon>
        <taxon>Actinomycetes</taxon>
        <taxon>Frankiales</taxon>
        <taxon>Frankiaceae</taxon>
        <taxon>Pseudofrankia</taxon>
    </lineage>
</organism>
<feature type="transmembrane region" description="Helical" evidence="1">
    <location>
        <begin position="38"/>
        <end position="60"/>
    </location>
</feature>
<dbReference type="OrthoDB" id="3216389at2"/>
<protein>
    <submittedName>
        <fullName evidence="2">Uncharacterized protein</fullName>
    </submittedName>
</protein>
<evidence type="ECO:0000313" key="3">
    <source>
        <dbReference type="Proteomes" id="UP000002484"/>
    </source>
</evidence>
<name>E3J2H7_PSEI1</name>
<dbReference type="HOGENOM" id="CLU_2787839_0_0_11"/>